<evidence type="ECO:0000313" key="2">
    <source>
        <dbReference type="EMBL" id="PRO66660.1"/>
    </source>
</evidence>
<dbReference type="Gene3D" id="3.40.50.1820">
    <property type="entry name" value="alpha/beta hydrolase"/>
    <property type="match status" value="1"/>
</dbReference>
<dbReference type="PRINTS" id="PR00412">
    <property type="entry name" value="EPOXHYDRLASE"/>
</dbReference>
<dbReference type="PRINTS" id="PR00111">
    <property type="entry name" value="ABHYDROLASE"/>
</dbReference>
<dbReference type="SUPFAM" id="SSF53474">
    <property type="entry name" value="alpha/beta-Hydrolases"/>
    <property type="match status" value="1"/>
</dbReference>
<name>A0A2P6MK48_ALKUR</name>
<dbReference type="Proteomes" id="UP000243650">
    <property type="component" value="Unassembled WGS sequence"/>
</dbReference>
<evidence type="ECO:0000313" key="3">
    <source>
        <dbReference type="Proteomes" id="UP000243650"/>
    </source>
</evidence>
<reference evidence="2 3" key="1">
    <citation type="submission" date="2018-03" db="EMBL/GenBank/DDBJ databases">
        <title>Bacillus urumqiensis sp. nov., a moderately haloalkaliphilic bacterium isolated from a salt lake.</title>
        <authorList>
            <person name="Zhao B."/>
            <person name="Liao Z."/>
        </authorList>
    </citation>
    <scope>NUCLEOTIDE SEQUENCE [LARGE SCALE GENOMIC DNA]</scope>
    <source>
        <strain evidence="2 3">BZ-SZ-XJ18</strain>
    </source>
</reference>
<dbReference type="OrthoDB" id="9797695at2"/>
<organism evidence="2 3">
    <name type="scientific">Alkalicoccus urumqiensis</name>
    <name type="common">Bacillus urumqiensis</name>
    <dbReference type="NCBI Taxonomy" id="1548213"/>
    <lineage>
        <taxon>Bacteria</taxon>
        <taxon>Bacillati</taxon>
        <taxon>Bacillota</taxon>
        <taxon>Bacilli</taxon>
        <taxon>Bacillales</taxon>
        <taxon>Bacillaceae</taxon>
        <taxon>Alkalicoccus</taxon>
    </lineage>
</organism>
<proteinExistence type="predicted"/>
<comment type="caution">
    <text evidence="2">The sequence shown here is derived from an EMBL/GenBank/DDBJ whole genome shotgun (WGS) entry which is preliminary data.</text>
</comment>
<keyword evidence="3" id="KW-1185">Reference proteome</keyword>
<dbReference type="PANTHER" id="PTHR46438:SF11">
    <property type="entry name" value="LIPASE-RELATED"/>
    <property type="match status" value="1"/>
</dbReference>
<protein>
    <submittedName>
        <fullName evidence="2">Alpha/beta hydrolase</fullName>
    </submittedName>
</protein>
<dbReference type="Pfam" id="PF00561">
    <property type="entry name" value="Abhydrolase_1"/>
    <property type="match status" value="1"/>
</dbReference>
<accession>A0A2P6MK48</accession>
<feature type="domain" description="AB hydrolase-1" evidence="1">
    <location>
        <begin position="21"/>
        <end position="253"/>
    </location>
</feature>
<dbReference type="EMBL" id="PVNS01000003">
    <property type="protein sequence ID" value="PRO66660.1"/>
    <property type="molecule type" value="Genomic_DNA"/>
</dbReference>
<dbReference type="GO" id="GO:0016787">
    <property type="term" value="F:hydrolase activity"/>
    <property type="evidence" value="ECO:0007669"/>
    <property type="project" value="UniProtKB-KW"/>
</dbReference>
<dbReference type="AlphaFoldDB" id="A0A2P6MK48"/>
<dbReference type="InterPro" id="IPR029058">
    <property type="entry name" value="AB_hydrolase_fold"/>
</dbReference>
<gene>
    <name evidence="2" type="ORF">C6I21_03540</name>
</gene>
<dbReference type="InterPro" id="IPR000073">
    <property type="entry name" value="AB_hydrolase_1"/>
</dbReference>
<dbReference type="PANTHER" id="PTHR46438">
    <property type="entry name" value="ALPHA/BETA-HYDROLASES SUPERFAMILY PROTEIN"/>
    <property type="match status" value="1"/>
</dbReference>
<sequence>MRCTYSSSNGFVRYGVSGSGPPLVLIHGTPWSSFNWRHIIPGLSEFFTVYYYDLLGYGKSEKPEGDVSLGVQHDLFKALLNEWQLEEPIVIGHDFGGTTALRTHLLHGVPYKKLVLIDPVAIGPWGSPFFTHVNQYEAAFRGLPDAMHEALVSTYVQGAMYQPMPEDTRRGILHPWLGSTGRPAFYRQIAQARQRYTDEIEPLYASIRMPTLILWGREDEWIPVEKGRALHSRIPGASFCIIPDAGHLVQEDQPAVLLGKLLPFLLA</sequence>
<evidence type="ECO:0000259" key="1">
    <source>
        <dbReference type="Pfam" id="PF00561"/>
    </source>
</evidence>
<keyword evidence="2" id="KW-0378">Hydrolase</keyword>
<dbReference type="InterPro" id="IPR000639">
    <property type="entry name" value="Epox_hydrolase-like"/>
</dbReference>